<evidence type="ECO:0000256" key="3">
    <source>
        <dbReference type="ARBA" id="ARBA00022737"/>
    </source>
</evidence>
<evidence type="ECO:0000256" key="7">
    <source>
        <dbReference type="ARBA" id="ARBA00022840"/>
    </source>
</evidence>
<dbReference type="Pfam" id="PF00005">
    <property type="entry name" value="ABC_tran"/>
    <property type="match status" value="1"/>
</dbReference>
<evidence type="ECO:0000256" key="9">
    <source>
        <dbReference type="ARBA" id="ARBA00023125"/>
    </source>
</evidence>
<evidence type="ECO:0000256" key="8">
    <source>
        <dbReference type="ARBA" id="ARBA00022881"/>
    </source>
</evidence>
<keyword evidence="10" id="KW-0234">DNA repair</keyword>
<evidence type="ECO:0000313" key="16">
    <source>
        <dbReference type="Proteomes" id="UP000005361"/>
    </source>
</evidence>
<keyword evidence="4" id="KW-0547">Nucleotide-binding</keyword>
<name>I8U2P6_9FIRM</name>
<evidence type="ECO:0000256" key="5">
    <source>
        <dbReference type="ARBA" id="ARBA00022763"/>
    </source>
</evidence>
<dbReference type="EMBL" id="CP010978">
    <property type="protein sequence ID" value="AJQ28415.1"/>
    <property type="molecule type" value="Genomic_DNA"/>
</dbReference>
<keyword evidence="8" id="KW-0267">Excision nuclease</keyword>
<evidence type="ECO:0000256" key="1">
    <source>
        <dbReference type="ARBA" id="ARBA00004496"/>
    </source>
</evidence>
<dbReference type="GO" id="GO:0004518">
    <property type="term" value="F:nuclease activity"/>
    <property type="evidence" value="ECO:0007669"/>
    <property type="project" value="UniProtKB-KW"/>
</dbReference>
<reference evidence="16" key="2">
    <citation type="submission" date="2015-02" db="EMBL/GenBank/DDBJ databases">
        <title>Complete Genome Sequence of Pelosinus fermentans JBW45.</title>
        <authorList>
            <person name="De Leon K.B."/>
            <person name="Utturkar S.M."/>
            <person name="Camilleri L.B."/>
            <person name="Arkin A.P."/>
            <person name="Fields M.W."/>
            <person name="Brown S.D."/>
            <person name="Wall J.D."/>
        </authorList>
    </citation>
    <scope>NUCLEOTIDE SEQUENCE [LARGE SCALE GENOMIC DNA]</scope>
    <source>
        <strain evidence="16">JBW45</strain>
    </source>
</reference>
<gene>
    <name evidence="15" type="ORF">JBW_03074</name>
</gene>
<evidence type="ECO:0000256" key="13">
    <source>
        <dbReference type="ARBA" id="ARBA00042156"/>
    </source>
</evidence>
<evidence type="ECO:0000313" key="15">
    <source>
        <dbReference type="EMBL" id="AJQ28415.1"/>
    </source>
</evidence>
<keyword evidence="9" id="KW-0238">DNA-binding</keyword>
<evidence type="ECO:0000256" key="4">
    <source>
        <dbReference type="ARBA" id="ARBA00022741"/>
    </source>
</evidence>
<comment type="subcellular location">
    <subcellularLocation>
        <location evidence="1">Cytoplasm</location>
    </subcellularLocation>
</comment>
<dbReference type="Proteomes" id="UP000005361">
    <property type="component" value="Chromosome"/>
</dbReference>
<dbReference type="HOGENOM" id="CLU_001370_2_1_9"/>
<keyword evidence="2" id="KW-0963">Cytoplasm</keyword>
<keyword evidence="3" id="KW-0677">Repeat</keyword>
<dbReference type="PROSITE" id="PS00211">
    <property type="entry name" value="ABC_TRANSPORTER_1"/>
    <property type="match status" value="2"/>
</dbReference>
<organism evidence="15 16">
    <name type="scientific">Pelosinus fermentans JBW45</name>
    <dbReference type="NCBI Taxonomy" id="1192197"/>
    <lineage>
        <taxon>Bacteria</taxon>
        <taxon>Bacillati</taxon>
        <taxon>Bacillota</taxon>
        <taxon>Negativicutes</taxon>
        <taxon>Selenomonadales</taxon>
        <taxon>Sporomusaceae</taxon>
        <taxon>Pelosinus</taxon>
    </lineage>
</organism>
<dbReference type="InterPro" id="IPR003439">
    <property type="entry name" value="ABC_transporter-like_ATP-bd"/>
</dbReference>
<evidence type="ECO:0000256" key="2">
    <source>
        <dbReference type="ARBA" id="ARBA00022490"/>
    </source>
</evidence>
<dbReference type="GO" id="GO:0005524">
    <property type="term" value="F:ATP binding"/>
    <property type="evidence" value="ECO:0007669"/>
    <property type="project" value="UniProtKB-KW"/>
</dbReference>
<reference evidence="15 16" key="1">
    <citation type="journal article" date="2015" name="Genome Announc.">
        <title>Complete Genome Sequence of Pelosinus fermentans JBW45, a Member of a Remarkably Competitive Group of Negativicutes in the Firmicutes Phylum.</title>
        <authorList>
            <person name="De Leon K.B."/>
            <person name="Utturkar S.M."/>
            <person name="Camilleri L.B."/>
            <person name="Elias D.A."/>
            <person name="Arkin A.P."/>
            <person name="Fields M.W."/>
            <person name="Brown S.D."/>
            <person name="Wall J.D."/>
        </authorList>
    </citation>
    <scope>NUCLEOTIDE SEQUENCE [LARGE SCALE GENOMIC DNA]</scope>
    <source>
        <strain evidence="15 16">JBW45</strain>
    </source>
</reference>
<dbReference type="PANTHER" id="PTHR43152:SF2">
    <property type="entry name" value="DRUG RESISTANCE ABC TRANSPORTER"/>
    <property type="match status" value="1"/>
</dbReference>
<protein>
    <recommendedName>
        <fullName evidence="12">UvrABC system protein A</fullName>
    </recommendedName>
    <alternativeName>
        <fullName evidence="13">Excinuclease ABC subunit A</fullName>
    </alternativeName>
</protein>
<keyword evidence="5" id="KW-0227">DNA damage</keyword>
<dbReference type="GO" id="GO:0005737">
    <property type="term" value="C:cytoplasm"/>
    <property type="evidence" value="ECO:0007669"/>
    <property type="project" value="UniProtKB-SubCell"/>
</dbReference>
<dbReference type="InterPro" id="IPR017871">
    <property type="entry name" value="ABC_transporter-like_CS"/>
</dbReference>
<evidence type="ECO:0000259" key="14">
    <source>
        <dbReference type="PROSITE" id="PS50893"/>
    </source>
</evidence>
<dbReference type="GO" id="GO:0006281">
    <property type="term" value="P:DNA repair"/>
    <property type="evidence" value="ECO:0007669"/>
    <property type="project" value="UniProtKB-KW"/>
</dbReference>
<dbReference type="AlphaFoldDB" id="I8U2P6"/>
<dbReference type="InterPro" id="IPR027417">
    <property type="entry name" value="P-loop_NTPase"/>
</dbReference>
<evidence type="ECO:0000256" key="10">
    <source>
        <dbReference type="ARBA" id="ARBA00023204"/>
    </source>
</evidence>
<keyword evidence="7" id="KW-0067">ATP-binding</keyword>
<dbReference type="STRING" id="1192197.JBW_03074"/>
<dbReference type="SUPFAM" id="SSF52540">
    <property type="entry name" value="P-loop containing nucleoside triphosphate hydrolases"/>
    <property type="match status" value="2"/>
</dbReference>
<feature type="domain" description="ABC transporter" evidence="14">
    <location>
        <begin position="476"/>
        <end position="775"/>
    </location>
</feature>
<evidence type="ECO:0000256" key="12">
    <source>
        <dbReference type="ARBA" id="ARBA00039316"/>
    </source>
</evidence>
<comment type="similarity">
    <text evidence="11">Belongs to the ABC transporter superfamily. UvrA family.</text>
</comment>
<dbReference type="CDD" id="cd03270">
    <property type="entry name" value="ABC_UvrA_I"/>
    <property type="match status" value="1"/>
</dbReference>
<dbReference type="Gene3D" id="3.40.50.300">
    <property type="entry name" value="P-loop containing nucleotide triphosphate hydrolases"/>
    <property type="match status" value="2"/>
</dbReference>
<dbReference type="Gene3D" id="1.20.1580.10">
    <property type="entry name" value="ABC transporter ATPase like domain"/>
    <property type="match status" value="2"/>
</dbReference>
<dbReference type="Gene3D" id="1.10.8.280">
    <property type="entry name" value="ABC transporter ATPase domain-like"/>
    <property type="match status" value="1"/>
</dbReference>
<accession>I8U2P6</accession>
<sequence>MLNLVMHLRGNVICFKIAALKGDFMDKKNDQEYIHVIGAREKNLKNIDVKIPKKKITVFTGVSGSGKSSLVFDTIAAESQRQLNETYSSFIRHRLPHYGQPNVDAIENLSVAIIIDQKRIGGNVRSTVGTITDIYSLLRLLFSRIGKPFVGFSDVFSFNNISGMCPKCEGLGKIDTISIERLLDGNKSLNEGAILFPTFEPGGWRLKRYIHSGFFDNDKKIQDFTEEELDLLLYKSDIKVTTFDPEWPKTSLYEGLIPRITRSFLKKEEGQSTKYKKEIARIVGKEKCPICGGARLNQTVFQCKINNKNIADCVEMQITDLVDFIRTINIPKAVTMVTAIANRLEHLVSIGLGYLSLNRETSTLSGGESQRIKMVRQLGSSLTDITYIFDEPSIGLHPHDVNKINALLKLLCDKGNTVLIVEHDPDIIKIADYIIDMGPRAGTNGGKIIYQGALSGLAQLDTLTGEYLCNQTNLKKKIRNAVEWLSLKNAYLHNLKNIDVNIPKGVMTVVTGVAGSGKSTLINQVLPQFYPDTIFIDQKPIKTSKRSNIATFTEIFDIIRELFSKENGVKPALFSFNSQGACPSCKGLGVIYTDLAFMDTVVNVCEVCQGNRFIDEVLSYKLRGKSISDVLNMTVEEALDFFYEKEIAATLKRLADVGINYIKLGQPLNTLSGGELQRVKLAVELESKGNIYVLDEPTTGLHMSDISKLLKILDHLVEKGSTVIVIEHNLNVISQADWVIDLGPFAGQNGGNVIFEGSPKDLLNCNYSITGQYLKKYIK</sequence>
<evidence type="ECO:0000256" key="6">
    <source>
        <dbReference type="ARBA" id="ARBA00022769"/>
    </source>
</evidence>
<dbReference type="GO" id="GO:0003677">
    <property type="term" value="F:DNA binding"/>
    <property type="evidence" value="ECO:0007669"/>
    <property type="project" value="UniProtKB-KW"/>
</dbReference>
<dbReference type="GO" id="GO:0016887">
    <property type="term" value="F:ATP hydrolysis activity"/>
    <property type="evidence" value="ECO:0007669"/>
    <property type="project" value="InterPro"/>
</dbReference>
<evidence type="ECO:0000256" key="11">
    <source>
        <dbReference type="ARBA" id="ARBA00038000"/>
    </source>
</evidence>
<dbReference type="KEGG" id="pft:JBW_03074"/>
<keyword evidence="6" id="KW-0228">DNA excision</keyword>
<dbReference type="PANTHER" id="PTHR43152">
    <property type="entry name" value="UVRABC SYSTEM PROTEIN A"/>
    <property type="match status" value="1"/>
</dbReference>
<dbReference type="PROSITE" id="PS50893">
    <property type="entry name" value="ABC_TRANSPORTER_2"/>
    <property type="match status" value="1"/>
</dbReference>
<proteinExistence type="inferred from homology"/>